<reference evidence="1" key="1">
    <citation type="submission" date="2020-11" db="EMBL/GenBank/DDBJ databases">
        <authorList>
            <person name="Tran Van P."/>
        </authorList>
    </citation>
    <scope>NUCLEOTIDE SEQUENCE</scope>
</reference>
<gene>
    <name evidence="1" type="ORF">OSB1V03_LOCUS18463</name>
</gene>
<dbReference type="Proteomes" id="UP000759131">
    <property type="component" value="Unassembled WGS sequence"/>
</dbReference>
<name>A0A7R9LG89_9ACAR</name>
<accession>A0A7R9LG89</accession>
<keyword evidence="2" id="KW-1185">Reference proteome</keyword>
<evidence type="ECO:0000313" key="2">
    <source>
        <dbReference type="Proteomes" id="UP000759131"/>
    </source>
</evidence>
<evidence type="ECO:0000313" key="1">
    <source>
        <dbReference type="EMBL" id="CAD7641004.1"/>
    </source>
</evidence>
<sequence length="19" mass="2230">MRAQTVRELSKRPKILSES</sequence>
<dbReference type="EMBL" id="CAJPIZ010024554">
    <property type="protein sequence ID" value="CAG2118512.1"/>
    <property type="molecule type" value="Genomic_DNA"/>
</dbReference>
<protein>
    <submittedName>
        <fullName evidence="1">Uncharacterized protein</fullName>
    </submittedName>
</protein>
<dbReference type="AlphaFoldDB" id="A0A7R9LG89"/>
<dbReference type="EMBL" id="OC879129">
    <property type="protein sequence ID" value="CAD7641004.1"/>
    <property type="molecule type" value="Genomic_DNA"/>
</dbReference>
<proteinExistence type="predicted"/>
<organism evidence="1">
    <name type="scientific">Medioppia subpectinata</name>
    <dbReference type="NCBI Taxonomy" id="1979941"/>
    <lineage>
        <taxon>Eukaryota</taxon>
        <taxon>Metazoa</taxon>
        <taxon>Ecdysozoa</taxon>
        <taxon>Arthropoda</taxon>
        <taxon>Chelicerata</taxon>
        <taxon>Arachnida</taxon>
        <taxon>Acari</taxon>
        <taxon>Acariformes</taxon>
        <taxon>Sarcoptiformes</taxon>
        <taxon>Oribatida</taxon>
        <taxon>Brachypylina</taxon>
        <taxon>Oppioidea</taxon>
        <taxon>Oppiidae</taxon>
        <taxon>Medioppia</taxon>
    </lineage>
</organism>